<keyword evidence="4" id="KW-1185">Reference proteome</keyword>
<sequence length="413" mass="45735">MADVLGIGGSALRASMALHGTIRSFQSQNKDARALKTEVNDLTGVLESLLETVASNPTLDFKLLELPLKRCGKACEEYGAVIARCTKHSGETSRPSMRDWITQKYLQGDINDFRLMLAAHKSTINIALANANLRIAAVPPDVLETYKDMIIDTTNDLDTHLKDLQDKIDRLKAGDVTAVDDVATEWNAMLQEKESTQQGLRMCAELSTQIVQFETKSTEHPCYSDRPSAYKHVKSGLHEAKGSIQSLVSRLRTHAALIDTQLEKMSVEEALSGPVAAQLAQLQQTKESVSQCIRIVTEASELAEERSNVFEDITLSDNSYAFSVSTVNDLVLARRLNLKDRSRHFGGQVSDETVQKSMEALTQLDAQHIQSSQINDKDRGQYQSPQEPGHSEDTRRFNDRFGPGTSLADRKTT</sequence>
<dbReference type="InterPro" id="IPR031348">
    <property type="entry name" value="PigL_N"/>
</dbReference>
<evidence type="ECO:0000259" key="2">
    <source>
        <dbReference type="Pfam" id="PF17111"/>
    </source>
</evidence>
<comment type="caution">
    <text evidence="3">The sequence shown here is derived from an EMBL/GenBank/DDBJ whole genome shotgun (WGS) entry which is preliminary data.</text>
</comment>
<dbReference type="AlphaFoldDB" id="A0AAJ0CV86"/>
<name>A0AAJ0CV86_9HYPO</name>
<dbReference type="Pfam" id="PF17111">
    <property type="entry name" value="PigL_N"/>
    <property type="match status" value="1"/>
</dbReference>
<dbReference type="Proteomes" id="UP001251528">
    <property type="component" value="Unassembled WGS sequence"/>
</dbReference>
<evidence type="ECO:0000313" key="3">
    <source>
        <dbReference type="EMBL" id="KAK2608986.1"/>
    </source>
</evidence>
<gene>
    <name evidence="3" type="ORF">QQS21_002466</name>
</gene>
<feature type="region of interest" description="Disordered" evidence="1">
    <location>
        <begin position="370"/>
        <end position="413"/>
    </location>
</feature>
<evidence type="ECO:0000313" key="4">
    <source>
        <dbReference type="Proteomes" id="UP001251528"/>
    </source>
</evidence>
<organism evidence="3 4">
    <name type="scientific">Conoideocrella luteorostrata</name>
    <dbReference type="NCBI Taxonomy" id="1105319"/>
    <lineage>
        <taxon>Eukaryota</taxon>
        <taxon>Fungi</taxon>
        <taxon>Dikarya</taxon>
        <taxon>Ascomycota</taxon>
        <taxon>Pezizomycotina</taxon>
        <taxon>Sordariomycetes</taxon>
        <taxon>Hypocreomycetidae</taxon>
        <taxon>Hypocreales</taxon>
        <taxon>Clavicipitaceae</taxon>
        <taxon>Conoideocrella</taxon>
    </lineage>
</organism>
<feature type="compositionally biased region" description="Basic and acidic residues" evidence="1">
    <location>
        <begin position="389"/>
        <end position="399"/>
    </location>
</feature>
<reference evidence="3" key="1">
    <citation type="submission" date="2023-06" db="EMBL/GenBank/DDBJ databases">
        <title>Conoideocrella luteorostrata (Hypocreales: Clavicipitaceae), a potential biocontrol fungus for elongate hemlock scale in United States Christmas tree production areas.</title>
        <authorList>
            <person name="Barrett H."/>
            <person name="Lovett B."/>
            <person name="Macias A.M."/>
            <person name="Stajich J.E."/>
            <person name="Kasson M.T."/>
        </authorList>
    </citation>
    <scope>NUCLEOTIDE SEQUENCE</scope>
    <source>
        <strain evidence="3">ARSEF 14590</strain>
    </source>
</reference>
<accession>A0AAJ0CV86</accession>
<protein>
    <recommendedName>
        <fullName evidence="2">Azaphilone pigments biosynthesis cluster protein L N-terminal domain-containing protein</fullName>
    </recommendedName>
</protein>
<dbReference type="EMBL" id="JASWJB010000029">
    <property type="protein sequence ID" value="KAK2608986.1"/>
    <property type="molecule type" value="Genomic_DNA"/>
</dbReference>
<feature type="domain" description="Azaphilone pigments biosynthesis cluster protein L N-terminal" evidence="2">
    <location>
        <begin position="3"/>
        <end position="204"/>
    </location>
</feature>
<proteinExistence type="predicted"/>
<evidence type="ECO:0000256" key="1">
    <source>
        <dbReference type="SAM" id="MobiDB-lite"/>
    </source>
</evidence>